<dbReference type="InterPro" id="IPR009057">
    <property type="entry name" value="Homeodomain-like_sf"/>
</dbReference>
<keyword evidence="5" id="KW-1185">Reference proteome</keyword>
<proteinExistence type="predicted"/>
<gene>
    <name evidence="4" type="ORF">CCGE525_16160</name>
</gene>
<protein>
    <submittedName>
        <fullName evidence="4">TetR/AcrR family transcriptional regulator</fullName>
    </submittedName>
</protein>
<sequence>MARPLSEEKRNAILAAAAEAVGSLGVSASTAKIAKDAGIAEGTLFVYFPTKDDLLNELYLALKADMKAAIAAGYPTEASVKERCEHLWNQSIDWGAKNPAKRRALRQLGVSDKVTEASRKAGMAAFRDIQSMLDEGFQSGILRQQPKDMLGATTDVLTDMVLEFIHRDPGNIESYRRAGFETYWGAISNK</sequence>
<dbReference type="PANTHER" id="PTHR30055:SF222">
    <property type="entry name" value="REGULATORY PROTEIN"/>
    <property type="match status" value="1"/>
</dbReference>
<dbReference type="GO" id="GO:0003677">
    <property type="term" value="F:DNA binding"/>
    <property type="evidence" value="ECO:0007669"/>
    <property type="project" value="UniProtKB-UniRule"/>
</dbReference>
<dbReference type="PROSITE" id="PS01081">
    <property type="entry name" value="HTH_TETR_1"/>
    <property type="match status" value="1"/>
</dbReference>
<dbReference type="InterPro" id="IPR001647">
    <property type="entry name" value="HTH_TetR"/>
</dbReference>
<keyword evidence="1 2" id="KW-0238">DNA-binding</keyword>
<dbReference type="Gene3D" id="1.10.357.10">
    <property type="entry name" value="Tetracycline Repressor, domain 2"/>
    <property type="match status" value="1"/>
</dbReference>
<evidence type="ECO:0000313" key="4">
    <source>
        <dbReference type="EMBL" id="AYG60179.1"/>
    </source>
</evidence>
<dbReference type="AlphaFoldDB" id="A0A387FNV8"/>
<dbReference type="PRINTS" id="PR00455">
    <property type="entry name" value="HTHTETR"/>
</dbReference>
<dbReference type="Proteomes" id="UP000282195">
    <property type="component" value="Chromosome"/>
</dbReference>
<feature type="DNA-binding region" description="H-T-H motif" evidence="2">
    <location>
        <begin position="29"/>
        <end position="48"/>
    </location>
</feature>
<evidence type="ECO:0000256" key="1">
    <source>
        <dbReference type="ARBA" id="ARBA00023125"/>
    </source>
</evidence>
<evidence type="ECO:0000313" key="5">
    <source>
        <dbReference type="Proteomes" id="UP000282195"/>
    </source>
</evidence>
<dbReference type="Pfam" id="PF00440">
    <property type="entry name" value="TetR_N"/>
    <property type="match status" value="1"/>
</dbReference>
<evidence type="ECO:0000259" key="3">
    <source>
        <dbReference type="PROSITE" id="PS50977"/>
    </source>
</evidence>
<reference evidence="4 5" key="1">
    <citation type="submission" date="2018-10" db="EMBL/GenBank/DDBJ databases">
        <title>Rhizobium etli, R. leguminosarum and a new Rhizobium genospecies from Phaseolus dumosus.</title>
        <authorList>
            <person name="Ramirez-Puebla S.T."/>
            <person name="Rogel-Hernandez M.A."/>
            <person name="Guerrero G."/>
            <person name="Ormeno-Orrillo E."/>
            <person name="Martinez-Romero J.C."/>
            <person name="Negrete-Yankelevich S."/>
            <person name="Martinez-Romero E."/>
        </authorList>
    </citation>
    <scope>NUCLEOTIDE SEQUENCE [LARGE SCALE GENOMIC DNA]</scope>
    <source>
        <strain evidence="4 5">CCGE525</strain>
    </source>
</reference>
<dbReference type="InterPro" id="IPR023772">
    <property type="entry name" value="DNA-bd_HTH_TetR-type_CS"/>
</dbReference>
<dbReference type="PANTHER" id="PTHR30055">
    <property type="entry name" value="HTH-TYPE TRANSCRIPTIONAL REGULATOR RUTR"/>
    <property type="match status" value="1"/>
</dbReference>
<accession>A0A387FNV8</accession>
<dbReference type="OrthoDB" id="63332at2"/>
<evidence type="ECO:0000256" key="2">
    <source>
        <dbReference type="PROSITE-ProRule" id="PRU00335"/>
    </source>
</evidence>
<dbReference type="SUPFAM" id="SSF46689">
    <property type="entry name" value="Homeodomain-like"/>
    <property type="match status" value="1"/>
</dbReference>
<dbReference type="KEGG" id="rjg:CCGE525_16160"/>
<name>A0A387FNV8_9HYPH</name>
<feature type="domain" description="HTH tetR-type" evidence="3">
    <location>
        <begin position="7"/>
        <end position="66"/>
    </location>
</feature>
<dbReference type="PROSITE" id="PS50977">
    <property type="entry name" value="HTH_TETR_2"/>
    <property type="match status" value="1"/>
</dbReference>
<organism evidence="4 5">
    <name type="scientific">Rhizobium jaguaris</name>
    <dbReference type="NCBI Taxonomy" id="1312183"/>
    <lineage>
        <taxon>Bacteria</taxon>
        <taxon>Pseudomonadati</taxon>
        <taxon>Pseudomonadota</taxon>
        <taxon>Alphaproteobacteria</taxon>
        <taxon>Hyphomicrobiales</taxon>
        <taxon>Rhizobiaceae</taxon>
        <taxon>Rhizobium/Agrobacterium group</taxon>
        <taxon>Rhizobium</taxon>
    </lineage>
</organism>
<dbReference type="InterPro" id="IPR050109">
    <property type="entry name" value="HTH-type_TetR-like_transc_reg"/>
</dbReference>
<dbReference type="EMBL" id="CP032694">
    <property type="protein sequence ID" value="AYG60179.1"/>
    <property type="molecule type" value="Genomic_DNA"/>
</dbReference>
<dbReference type="RefSeq" id="WP_120705169.1">
    <property type="nucleotide sequence ID" value="NZ_CP032694.1"/>
</dbReference>